<dbReference type="AlphaFoldDB" id="A0A0F6APE9"/>
<dbReference type="InterPro" id="IPR007172">
    <property type="entry name" value="DUF374"/>
</dbReference>
<evidence type="ECO:0000259" key="1">
    <source>
        <dbReference type="Pfam" id="PF04028"/>
    </source>
</evidence>
<dbReference type="Pfam" id="PF04028">
    <property type="entry name" value="DUF374"/>
    <property type="match status" value="1"/>
</dbReference>
<dbReference type="PATRIC" id="fig|359391.4.peg.473"/>
<keyword evidence="2" id="KW-0449">Lipoprotein</keyword>
<sequence length="226" mass="24709">MSLKKIVKSPVAIKFITSVGTAYLRFVWWSSRNTAGRNETNPLAQAGPCIVAMWHSQMFLAAFARPPEKKFVAAVSKSRDGELVAQMLGKLGIRAIRGSGAGQRKGNRQGGAAALRQMLYALRNGESIVMAAETNKKVFRCGEGVIALARLSGCPIYPASARTSFTRTLNSWDRAELPMPFGRRSVVIGEPIFVPRDASDEELEQYRLQVEQVINQAYASAKLACS</sequence>
<dbReference type="GeneID" id="93017127"/>
<dbReference type="KEGG" id="bmc:BAbS19_I04170"/>
<feature type="domain" description="DUF374" evidence="1">
    <location>
        <begin position="65"/>
        <end position="135"/>
    </location>
</feature>
<gene>
    <name evidence="2" type="ordered locus">BAbS19_I04170</name>
</gene>
<dbReference type="EMBL" id="CP000887">
    <property type="protein sequence ID" value="ACD71956.1"/>
    <property type="molecule type" value="Genomic_DNA"/>
</dbReference>
<dbReference type="HOGENOM" id="CLU_086327_1_1_5"/>
<dbReference type="SUPFAM" id="SSF69593">
    <property type="entry name" value="Glycerol-3-phosphate (1)-acyltransferase"/>
    <property type="match status" value="1"/>
</dbReference>
<protein>
    <submittedName>
        <fullName evidence="2">Putative lipoprotein</fullName>
    </submittedName>
</protein>
<accession>A0A0F6APE9</accession>
<name>A0A0F6APE9_BRUA1</name>
<proteinExistence type="predicted"/>
<evidence type="ECO:0000313" key="2">
    <source>
        <dbReference type="EMBL" id="ACD71956.1"/>
    </source>
</evidence>
<dbReference type="RefSeq" id="WP_002963583.1">
    <property type="nucleotide sequence ID" value="NC_010742.1"/>
</dbReference>
<evidence type="ECO:0000313" key="3">
    <source>
        <dbReference type="Proteomes" id="UP000002565"/>
    </source>
</evidence>
<reference evidence="2 3" key="1">
    <citation type="journal article" date="2008" name="PLoS ONE">
        <title>Genome sequence of Brucella abortus vaccine strain S19 compared to virulent strains yields candidate virulence genes.</title>
        <authorList>
            <person name="Crasta O.R."/>
            <person name="Folkerts O."/>
            <person name="Fei Z."/>
            <person name="Mane S.P."/>
            <person name="Evans C."/>
            <person name="Martino-Catt S."/>
            <person name="Bricker B."/>
            <person name="Yu G."/>
            <person name="Du L."/>
            <person name="Sobral B.W."/>
        </authorList>
    </citation>
    <scope>NUCLEOTIDE SEQUENCE [LARGE SCALE GENOMIC DNA]</scope>
    <source>
        <strain evidence="2 3">S19</strain>
    </source>
</reference>
<dbReference type="CDD" id="cd07983">
    <property type="entry name" value="LPLAT_DUF374-like"/>
    <property type="match status" value="1"/>
</dbReference>
<dbReference type="Proteomes" id="UP000002565">
    <property type="component" value="Chromosome 1"/>
</dbReference>
<organism evidence="2 3">
    <name type="scientific">Brucella abortus (strain S19)</name>
    <dbReference type="NCBI Taxonomy" id="430066"/>
    <lineage>
        <taxon>Bacteria</taxon>
        <taxon>Pseudomonadati</taxon>
        <taxon>Pseudomonadota</taxon>
        <taxon>Alphaproteobacteria</taxon>
        <taxon>Hyphomicrobiales</taxon>
        <taxon>Brucellaceae</taxon>
        <taxon>Brucella/Ochrobactrum group</taxon>
        <taxon>Brucella</taxon>
    </lineage>
</organism>